<dbReference type="CDD" id="cd00086">
    <property type="entry name" value="homeodomain"/>
    <property type="match status" value="1"/>
</dbReference>
<dbReference type="PROSITE" id="PS00027">
    <property type="entry name" value="HOMEOBOX_1"/>
    <property type="match status" value="1"/>
</dbReference>
<dbReference type="InterPro" id="IPR001781">
    <property type="entry name" value="Znf_LIM"/>
</dbReference>
<dbReference type="PROSITE" id="PS50071">
    <property type="entry name" value="HOMEOBOX_2"/>
    <property type="match status" value="1"/>
</dbReference>
<dbReference type="FunFam" id="1.10.10.60:FF:000041">
    <property type="entry name" value="insulin gene enhancer protein ISL-1"/>
    <property type="match status" value="1"/>
</dbReference>
<dbReference type="GO" id="GO:0005634">
    <property type="term" value="C:nucleus"/>
    <property type="evidence" value="ECO:0007669"/>
    <property type="project" value="UniProtKB-SubCell"/>
</dbReference>
<dbReference type="Gene3D" id="2.10.110.10">
    <property type="entry name" value="Cysteine Rich Protein"/>
    <property type="match status" value="2"/>
</dbReference>
<evidence type="ECO:0000256" key="8">
    <source>
        <dbReference type="ARBA" id="ARBA00023242"/>
    </source>
</evidence>
<evidence type="ECO:0000313" key="16">
    <source>
        <dbReference type="Proteomes" id="UP000829354"/>
    </source>
</evidence>
<gene>
    <name evidence="15" type="ORF">L5515_000739</name>
</gene>
<dbReference type="Proteomes" id="UP000829354">
    <property type="component" value="Chromosome I"/>
</dbReference>
<dbReference type="SUPFAM" id="SSF57716">
    <property type="entry name" value="Glucocorticoid receptor-like (DNA-binding domain)"/>
    <property type="match status" value="1"/>
</dbReference>
<organism evidence="15 16">
    <name type="scientific">Caenorhabditis briggsae</name>
    <dbReference type="NCBI Taxonomy" id="6238"/>
    <lineage>
        <taxon>Eukaryota</taxon>
        <taxon>Metazoa</taxon>
        <taxon>Ecdysozoa</taxon>
        <taxon>Nematoda</taxon>
        <taxon>Chromadorea</taxon>
        <taxon>Rhabditida</taxon>
        <taxon>Rhabditina</taxon>
        <taxon>Rhabditomorpha</taxon>
        <taxon>Rhabditoidea</taxon>
        <taxon>Rhabditidae</taxon>
        <taxon>Peloderinae</taxon>
        <taxon>Caenorhabditis</taxon>
    </lineage>
</organism>
<evidence type="ECO:0000256" key="1">
    <source>
        <dbReference type="ARBA" id="ARBA00004123"/>
    </source>
</evidence>
<evidence type="ECO:0000256" key="6">
    <source>
        <dbReference type="ARBA" id="ARBA00023125"/>
    </source>
</evidence>
<evidence type="ECO:0000256" key="7">
    <source>
        <dbReference type="ARBA" id="ARBA00023155"/>
    </source>
</evidence>
<keyword evidence="7 9" id="KW-0371">Homeobox</keyword>
<dbReference type="GO" id="GO:0045944">
    <property type="term" value="P:positive regulation of transcription by RNA polymerase II"/>
    <property type="evidence" value="ECO:0007669"/>
    <property type="project" value="InterPro"/>
</dbReference>
<dbReference type="PANTHER" id="PTHR24204">
    <property type="entry name" value="INSULIN GENE ENHANCER PROTEIN"/>
    <property type="match status" value="1"/>
</dbReference>
<dbReference type="PROSITE" id="PS50023">
    <property type="entry name" value="LIM_DOMAIN_2"/>
    <property type="match status" value="2"/>
</dbReference>
<keyword evidence="2 10" id="KW-0479">Metal-binding</keyword>
<dbReference type="PANTHER" id="PTHR24204:SF8">
    <property type="entry name" value="TAILUP, ISOFORM A"/>
    <property type="match status" value="1"/>
</dbReference>
<dbReference type="InterPro" id="IPR047244">
    <property type="entry name" value="ISL1/2-like_LIM1"/>
</dbReference>
<dbReference type="Gene3D" id="1.10.10.60">
    <property type="entry name" value="Homeodomain-like"/>
    <property type="match status" value="1"/>
</dbReference>
<evidence type="ECO:0000256" key="11">
    <source>
        <dbReference type="RuleBase" id="RU000682"/>
    </source>
</evidence>
<dbReference type="SMART" id="SM00132">
    <property type="entry name" value="LIM"/>
    <property type="match status" value="2"/>
</dbReference>
<feature type="domain" description="Homeobox" evidence="14">
    <location>
        <begin position="317"/>
        <end position="377"/>
    </location>
</feature>
<keyword evidence="4 10" id="KW-0862">Zinc</keyword>
<dbReference type="EMBL" id="CP092620">
    <property type="protein sequence ID" value="UMM11469.1"/>
    <property type="molecule type" value="Genomic_DNA"/>
</dbReference>
<evidence type="ECO:0000313" key="15">
    <source>
        <dbReference type="EMBL" id="UMM11469.1"/>
    </source>
</evidence>
<evidence type="ECO:0000256" key="2">
    <source>
        <dbReference type="ARBA" id="ARBA00022723"/>
    </source>
</evidence>
<dbReference type="AlphaFoldDB" id="A0AAE9DZ84"/>
<feature type="compositionally biased region" description="Polar residues" evidence="12">
    <location>
        <begin position="486"/>
        <end position="496"/>
    </location>
</feature>
<keyword evidence="6 9" id="KW-0238">DNA-binding</keyword>
<comment type="subcellular location">
    <subcellularLocation>
        <location evidence="1 9 11">Nucleus</location>
    </subcellularLocation>
</comment>
<dbReference type="InterPro" id="IPR001356">
    <property type="entry name" value="HD"/>
</dbReference>
<dbReference type="Pfam" id="PF00412">
    <property type="entry name" value="LIM"/>
    <property type="match status" value="2"/>
</dbReference>
<dbReference type="InterPro" id="IPR009057">
    <property type="entry name" value="Homeodomain-like_sf"/>
</dbReference>
<evidence type="ECO:0000256" key="3">
    <source>
        <dbReference type="ARBA" id="ARBA00022737"/>
    </source>
</evidence>
<evidence type="ECO:0000256" key="5">
    <source>
        <dbReference type="ARBA" id="ARBA00023038"/>
    </source>
</evidence>
<feature type="domain" description="LIM zinc-binding" evidence="13">
    <location>
        <begin position="171"/>
        <end position="234"/>
    </location>
</feature>
<evidence type="ECO:0000256" key="4">
    <source>
        <dbReference type="ARBA" id="ARBA00022833"/>
    </source>
</evidence>
<dbReference type="InterPro" id="IPR017970">
    <property type="entry name" value="Homeobox_CS"/>
</dbReference>
<dbReference type="CDD" id="cd09366">
    <property type="entry name" value="LIM1_Isl"/>
    <property type="match status" value="1"/>
</dbReference>
<evidence type="ECO:0000256" key="10">
    <source>
        <dbReference type="PROSITE-ProRule" id="PRU00125"/>
    </source>
</evidence>
<evidence type="ECO:0000256" key="12">
    <source>
        <dbReference type="SAM" id="MobiDB-lite"/>
    </source>
</evidence>
<keyword evidence="16" id="KW-1185">Reference proteome</keyword>
<reference evidence="15 16" key="1">
    <citation type="submission" date="2022-04" db="EMBL/GenBank/DDBJ databases">
        <title>Chromosome-level reference genomes for two strains of Caenorhabditis briggsae: an improved platform for comparative genomics.</title>
        <authorList>
            <person name="Stevens L."/>
            <person name="Andersen E."/>
        </authorList>
    </citation>
    <scope>NUCLEOTIDE SEQUENCE [LARGE SCALE GENOMIC DNA]</scope>
    <source>
        <strain evidence="15">VX34</strain>
        <tissue evidence="15">Whole-organism</tissue>
    </source>
</reference>
<keyword evidence="5 10" id="KW-0440">LIM domain</keyword>
<dbReference type="GO" id="GO:0000981">
    <property type="term" value="F:DNA-binding transcription factor activity, RNA polymerase II-specific"/>
    <property type="evidence" value="ECO:0007669"/>
    <property type="project" value="InterPro"/>
</dbReference>
<feature type="compositionally biased region" description="Low complexity" evidence="12">
    <location>
        <begin position="247"/>
        <end position="259"/>
    </location>
</feature>
<feature type="region of interest" description="Disordered" evidence="12">
    <location>
        <begin position="235"/>
        <end position="320"/>
    </location>
</feature>
<dbReference type="InterPro" id="IPR047169">
    <property type="entry name" value="ISL1/2-like"/>
</dbReference>
<dbReference type="SMART" id="SM00389">
    <property type="entry name" value="HOX"/>
    <property type="match status" value="1"/>
</dbReference>
<accession>A0AAE9DZ84</accession>
<dbReference type="SUPFAM" id="SSF46689">
    <property type="entry name" value="Homeodomain-like"/>
    <property type="match status" value="1"/>
</dbReference>
<keyword evidence="8 9" id="KW-0539">Nucleus</keyword>
<evidence type="ECO:0000259" key="13">
    <source>
        <dbReference type="PROSITE" id="PS50023"/>
    </source>
</evidence>
<feature type="compositionally biased region" description="Low complexity" evidence="12">
    <location>
        <begin position="271"/>
        <end position="281"/>
    </location>
</feature>
<evidence type="ECO:0000256" key="9">
    <source>
        <dbReference type="PROSITE-ProRule" id="PRU00108"/>
    </source>
</evidence>
<name>A0AAE9DZ84_CAEBR</name>
<dbReference type="GO" id="GO:0003677">
    <property type="term" value="F:DNA binding"/>
    <property type="evidence" value="ECO:0007669"/>
    <property type="project" value="UniProtKB-UniRule"/>
</dbReference>
<feature type="region of interest" description="Disordered" evidence="12">
    <location>
        <begin position="479"/>
        <end position="510"/>
    </location>
</feature>
<keyword evidence="3" id="KW-0677">Repeat</keyword>
<dbReference type="GO" id="GO:0048665">
    <property type="term" value="P:neuron fate specification"/>
    <property type="evidence" value="ECO:0007669"/>
    <property type="project" value="InterPro"/>
</dbReference>
<sequence>MCLQRHQKASLFLNIIDLLITTLWNVLEPPIARQILLHLKQYSSTCERRLLGHAYSEMLLMSNNAHFFSIPGTSDLDLGASFWKEEPDSKYLCLDSPVEQRQQQQPMAVCAGCRLEIADRYFLRVHPDMEFHAHCLKCAQCARPLDENQTAFVKDGHTYCKDDYRNIFKTTRCTRCHGEFDKSDLVMRAGDLNVFHLHCFSCVACEKRLQTGEEFQIKNNNVYCRADCQGIERPDRSDSLPDFSKLSNNNNDTNNSSSNFDEDEWDEERSTLTSLDNNTSSPLGSPKSDGVQTPLYGHHNSGSGGSSSSCGKKKKDKQATRVRTVLNEQQLKILKDCYSCNSRPDASLKEKLVEMTGLNARVIRVWFQNKRCKDKKRQIQITESRINSEREDVLTRVRINGIGPLMVQPPTPHIDTTLGGGPIDIHSFAQWSTTPTPPQFGNPMMFNSPVEMPPYGVTPILPPGSVISTSSEVLGPPGAAIFPHYSPQQQHSSLTASSHPMSSPISSCSD</sequence>
<feature type="domain" description="LIM zinc-binding" evidence="13">
    <location>
        <begin position="108"/>
        <end position="170"/>
    </location>
</feature>
<feature type="DNA-binding region" description="Homeobox" evidence="9">
    <location>
        <begin position="319"/>
        <end position="378"/>
    </location>
</feature>
<protein>
    <submittedName>
        <fullName evidence="15">Uncharacterized protein</fullName>
    </submittedName>
</protein>
<evidence type="ECO:0000259" key="14">
    <source>
        <dbReference type="PROSITE" id="PS50071"/>
    </source>
</evidence>
<feature type="compositionally biased region" description="Low complexity" evidence="12">
    <location>
        <begin position="497"/>
        <end position="510"/>
    </location>
</feature>
<dbReference type="GO" id="GO:0046872">
    <property type="term" value="F:metal ion binding"/>
    <property type="evidence" value="ECO:0007669"/>
    <property type="project" value="UniProtKB-KW"/>
</dbReference>
<dbReference type="PROSITE" id="PS00478">
    <property type="entry name" value="LIM_DOMAIN_1"/>
    <property type="match status" value="2"/>
</dbReference>
<dbReference type="Pfam" id="PF00046">
    <property type="entry name" value="Homeodomain"/>
    <property type="match status" value="1"/>
</dbReference>
<proteinExistence type="predicted"/>